<sequence length="137" mass="15958">MDFLCESVLENIFSFSGGYNFINRQVCSDFRRIIPQVDHLAYVDTLLGDGIRPKGIKDSHDLLQLSTDKGYLNIFLIHGEGYVLPYHFCIRCARHGHLHMLKWAHERGHVIIKSVYLEAVKTKQTHVMQWLIDNNLY</sequence>
<gene>
    <name evidence="1" type="primary">ck322</name>
</gene>
<protein>
    <recommendedName>
        <fullName evidence="3">Ankyrin repeat-containing protein</fullName>
    </recommendedName>
</protein>
<dbReference type="Proteomes" id="UP001224087">
    <property type="component" value="Segment"/>
</dbReference>
<keyword evidence="2" id="KW-1185">Reference proteome</keyword>
<name>A0A6G8MXT6_9VIRU</name>
<dbReference type="SUPFAM" id="SSF140860">
    <property type="entry name" value="Pseudo ankyrin repeat-like"/>
    <property type="match status" value="1"/>
</dbReference>
<reference evidence="1" key="1">
    <citation type="submission" date="2019-12" db="EMBL/GenBank/DDBJ databases">
        <title>The DNA Methylation Landscape of Giant Viruses.</title>
        <authorList>
            <person name="Jeudy S."/>
            <person name="Rigou S."/>
            <person name="Alempic J.-M."/>
            <person name="Claverie J.-M."/>
            <person name="Abergel C."/>
            <person name="Legendre M."/>
        </authorList>
    </citation>
    <scope>NUCLEOTIDE SEQUENCE</scope>
    <source>
        <strain evidence="1">P4</strain>
    </source>
</reference>
<organism evidence="1 2">
    <name type="scientific">Cedratvirus kamchatka</name>
    <dbReference type="NCBI Taxonomy" id="2716914"/>
    <lineage>
        <taxon>Viruses</taxon>
        <taxon>Pithoviruses</taxon>
        <taxon>Orthocedratvirinae</taxon>
        <taxon>Alphacedratvirus</taxon>
        <taxon>Alphacedratvirus rossiense</taxon>
    </lineage>
</organism>
<accession>A0A6G8MXT6</accession>
<evidence type="ECO:0008006" key="3">
    <source>
        <dbReference type="Google" id="ProtNLM"/>
    </source>
</evidence>
<proteinExistence type="predicted"/>
<evidence type="ECO:0000313" key="1">
    <source>
        <dbReference type="EMBL" id="QIN54447.1"/>
    </source>
</evidence>
<dbReference type="EMBL" id="MN873693">
    <property type="protein sequence ID" value="QIN54447.1"/>
    <property type="molecule type" value="Genomic_DNA"/>
</dbReference>
<evidence type="ECO:0000313" key="2">
    <source>
        <dbReference type="Proteomes" id="UP001224087"/>
    </source>
</evidence>